<keyword evidence="3 6" id="KW-0133">Cell shape</keyword>
<comment type="caution">
    <text evidence="8">The sequence shown here is derived from an EMBL/GenBank/DDBJ whole genome shotgun (WGS) entry which is preliminary data.</text>
</comment>
<dbReference type="InterPro" id="IPR032782">
    <property type="entry name" value="KhpB_N"/>
</dbReference>
<dbReference type="InterPro" id="IPR015946">
    <property type="entry name" value="KH_dom-like_a/b"/>
</dbReference>
<evidence type="ECO:0000259" key="7">
    <source>
        <dbReference type="PROSITE" id="PS51061"/>
    </source>
</evidence>
<keyword evidence="9" id="KW-1185">Reference proteome</keyword>
<dbReference type="SMART" id="SM00393">
    <property type="entry name" value="R3H"/>
    <property type="match status" value="1"/>
</dbReference>
<dbReference type="Proteomes" id="UP000321491">
    <property type="component" value="Unassembled WGS sequence"/>
</dbReference>
<dbReference type="GO" id="GO:0009252">
    <property type="term" value="P:peptidoglycan biosynthetic process"/>
    <property type="evidence" value="ECO:0007669"/>
    <property type="project" value="UniProtKB-UniRule"/>
</dbReference>
<dbReference type="RefSeq" id="WP_146937218.1">
    <property type="nucleotide sequence ID" value="NZ_BJXW01000013.1"/>
</dbReference>
<dbReference type="GO" id="GO:0008360">
    <property type="term" value="P:regulation of cell shape"/>
    <property type="evidence" value="ECO:0007669"/>
    <property type="project" value="UniProtKB-KW"/>
</dbReference>
<dbReference type="InterPro" id="IPR036867">
    <property type="entry name" value="R3H_dom_sf"/>
</dbReference>
<dbReference type="PANTHER" id="PTHR35800">
    <property type="entry name" value="PROTEIN JAG"/>
    <property type="match status" value="1"/>
</dbReference>
<dbReference type="EMBL" id="BJXW01000013">
    <property type="protein sequence ID" value="GEN31229.1"/>
    <property type="molecule type" value="Genomic_DNA"/>
</dbReference>
<dbReference type="InterPro" id="IPR001374">
    <property type="entry name" value="R3H_dom"/>
</dbReference>
<dbReference type="NCBIfam" id="NF041568">
    <property type="entry name" value="Jag_EloR"/>
    <property type="match status" value="1"/>
</dbReference>
<proteinExistence type="inferred from homology"/>
<dbReference type="InterPro" id="IPR038247">
    <property type="entry name" value="Jag_N_dom_sf"/>
</dbReference>
<dbReference type="GO" id="GO:0071555">
    <property type="term" value="P:cell wall organization"/>
    <property type="evidence" value="ECO:0007669"/>
    <property type="project" value="UniProtKB-KW"/>
</dbReference>
<evidence type="ECO:0000256" key="5">
    <source>
        <dbReference type="ARBA" id="ARBA00023316"/>
    </source>
</evidence>
<evidence type="ECO:0000256" key="6">
    <source>
        <dbReference type="HAMAP-Rule" id="MF_00867"/>
    </source>
</evidence>
<dbReference type="HAMAP" id="MF_00867">
    <property type="entry name" value="KhpB"/>
    <property type="match status" value="1"/>
</dbReference>
<dbReference type="Pfam" id="PF01424">
    <property type="entry name" value="R3H"/>
    <property type="match status" value="1"/>
</dbReference>
<dbReference type="PROSITE" id="PS51061">
    <property type="entry name" value="R3H"/>
    <property type="match status" value="1"/>
</dbReference>
<dbReference type="Gene3D" id="3.30.300.20">
    <property type="match status" value="1"/>
</dbReference>
<reference evidence="8 9" key="1">
    <citation type="submission" date="2019-07" db="EMBL/GenBank/DDBJ databases">
        <title>Whole genome shotgun sequence of Cerasibacillus quisquiliarum NBRC 102429.</title>
        <authorList>
            <person name="Hosoyama A."/>
            <person name="Uohara A."/>
            <person name="Ohji S."/>
            <person name="Ichikawa N."/>
        </authorList>
    </citation>
    <scope>NUCLEOTIDE SEQUENCE [LARGE SCALE GENOMIC DNA]</scope>
    <source>
        <strain evidence="8 9">NBRC 102429</strain>
    </source>
</reference>
<keyword evidence="4 6" id="KW-0143">Chaperone</keyword>
<accession>A0A511UX91</accession>
<dbReference type="GO" id="GO:0005737">
    <property type="term" value="C:cytoplasm"/>
    <property type="evidence" value="ECO:0007669"/>
    <property type="project" value="UniProtKB-SubCell"/>
</dbReference>
<comment type="function">
    <text evidence="6">A probable RNA chaperone. Forms a complex with KhpA which binds to cellular RNA and controls its expression. Plays a role in peptidoglycan (PG) homeostasis and cell length regulation.</text>
</comment>
<sequence>MRQVTATGETVEEAVHSAIEQLNTSKDQVEIEVIDEGKKGILGLFGAKPAIVKVILRKDPVIEAEKYIQTISHHMGVSDIKIDIERDDQQVTFNLSSEKIALLIGKRGQTLNALQYLVHLAINRGGDKYYKVILDAEGYRERRRITLEKLAHRMAERAKRIKRKVALEPMPAFERKIIHTTLQDEDGVRTSSDGKEPHRHIIIEPVL</sequence>
<dbReference type="CDD" id="cd02414">
    <property type="entry name" value="KH-II_Jag"/>
    <property type="match status" value="1"/>
</dbReference>
<comment type="domain">
    <text evidence="6">Has an N-terminal Jag-N domain and 2 RNA-binding domains (KH and R3H).</text>
</comment>
<comment type="similarity">
    <text evidence="6">Belongs to the KhpB RNA-binding protein family.</text>
</comment>
<evidence type="ECO:0000256" key="4">
    <source>
        <dbReference type="ARBA" id="ARBA00023186"/>
    </source>
</evidence>
<dbReference type="Pfam" id="PF13083">
    <property type="entry name" value="KH_KhpA-B"/>
    <property type="match status" value="1"/>
</dbReference>
<name>A0A511UX91_9BACI</name>
<evidence type="ECO:0000313" key="9">
    <source>
        <dbReference type="Proteomes" id="UP000321491"/>
    </source>
</evidence>
<evidence type="ECO:0000256" key="3">
    <source>
        <dbReference type="ARBA" id="ARBA00022960"/>
    </source>
</evidence>
<keyword evidence="2 6" id="KW-0694">RNA-binding</keyword>
<keyword evidence="1 6" id="KW-0963">Cytoplasm</keyword>
<dbReference type="InterPro" id="IPR034079">
    <property type="entry name" value="R3H_KhpB"/>
</dbReference>
<evidence type="ECO:0000256" key="2">
    <source>
        <dbReference type="ARBA" id="ARBA00022884"/>
    </source>
</evidence>
<dbReference type="Pfam" id="PF14804">
    <property type="entry name" value="Jag_N"/>
    <property type="match status" value="1"/>
</dbReference>
<organism evidence="8 9">
    <name type="scientific">Cerasibacillus quisquiliarum</name>
    <dbReference type="NCBI Taxonomy" id="227865"/>
    <lineage>
        <taxon>Bacteria</taxon>
        <taxon>Bacillati</taxon>
        <taxon>Bacillota</taxon>
        <taxon>Bacilli</taxon>
        <taxon>Bacillales</taxon>
        <taxon>Bacillaceae</taxon>
        <taxon>Cerasibacillus</taxon>
    </lineage>
</organism>
<evidence type="ECO:0000256" key="1">
    <source>
        <dbReference type="ARBA" id="ARBA00022490"/>
    </source>
</evidence>
<comment type="subcellular location">
    <subcellularLocation>
        <location evidence="6">Cytoplasm</location>
    </subcellularLocation>
</comment>
<dbReference type="GO" id="GO:0003723">
    <property type="term" value="F:RNA binding"/>
    <property type="evidence" value="ECO:0007669"/>
    <property type="project" value="UniProtKB-UniRule"/>
</dbReference>
<dbReference type="Gene3D" id="3.30.1370.50">
    <property type="entry name" value="R3H-like domain"/>
    <property type="match status" value="1"/>
</dbReference>
<gene>
    <name evidence="6" type="primary">khpB</name>
    <name evidence="6" type="synonym">eloR</name>
    <name evidence="8" type="ORF">CQU01_14670</name>
</gene>
<dbReference type="Gene3D" id="3.30.30.80">
    <property type="entry name" value="probable RNA-binding protein from clostridium symbiosum atcc 14940"/>
    <property type="match status" value="1"/>
</dbReference>
<dbReference type="OrthoDB" id="9794483at2"/>
<protein>
    <recommendedName>
        <fullName evidence="6">RNA-binding protein KhpB</fullName>
    </recommendedName>
    <alternativeName>
        <fullName evidence="6">RNA-binding protein EloR</fullName>
    </alternativeName>
</protein>
<dbReference type="CDD" id="cd02644">
    <property type="entry name" value="R3H_jag"/>
    <property type="match status" value="1"/>
</dbReference>
<dbReference type="SMART" id="SM01245">
    <property type="entry name" value="Jag_N"/>
    <property type="match status" value="1"/>
</dbReference>
<dbReference type="InterPro" id="IPR039247">
    <property type="entry name" value="KhpB"/>
</dbReference>
<dbReference type="SUPFAM" id="SSF82708">
    <property type="entry name" value="R3H domain"/>
    <property type="match status" value="1"/>
</dbReference>
<feature type="domain" description="R3H" evidence="7">
    <location>
        <begin position="141"/>
        <end position="207"/>
    </location>
</feature>
<dbReference type="AlphaFoldDB" id="A0A511UX91"/>
<dbReference type="PANTHER" id="PTHR35800:SF1">
    <property type="entry name" value="RNA-BINDING PROTEIN KHPB"/>
    <property type="match status" value="1"/>
</dbReference>
<keyword evidence="5 6" id="KW-0961">Cell wall biogenesis/degradation</keyword>
<feature type="region of interest" description="Jag_N domain" evidence="6">
    <location>
        <begin position="5"/>
        <end position="55"/>
    </location>
</feature>
<evidence type="ECO:0000313" key="8">
    <source>
        <dbReference type="EMBL" id="GEN31229.1"/>
    </source>
</evidence>
<comment type="subunit">
    <text evidence="6">Forms a complex with KhpA.</text>
</comment>
<dbReference type="InterPro" id="IPR038008">
    <property type="entry name" value="Jag_KH"/>
</dbReference>